<sequence length="92" mass="10471">MITLHRIGPYRFYVNSGYNLEPPYICVKHGANTAKFSLQPPSLLVNNGFPRGEISRIQQLVLEARELLMKHWARAKGTEGEKPTGELLLHQE</sequence>
<dbReference type="Proteomes" id="UP000265800">
    <property type="component" value="Unassembled WGS sequence"/>
</dbReference>
<evidence type="ECO:0000313" key="1">
    <source>
        <dbReference type="EMBL" id="RIH85930.1"/>
    </source>
</evidence>
<reference evidence="1 2" key="1">
    <citation type="submission" date="2018-08" db="EMBL/GenBank/DDBJ databases">
        <title>Meiothermus luteus KCTC 52599 genome sequencing project.</title>
        <authorList>
            <person name="Da Costa M.S."/>
            <person name="Albuquerque L."/>
            <person name="Raposo P."/>
            <person name="Froufe H.J.C."/>
            <person name="Barroso C.S."/>
            <person name="Egas C."/>
        </authorList>
    </citation>
    <scope>NUCLEOTIDE SEQUENCE [LARGE SCALE GENOMIC DNA]</scope>
    <source>
        <strain evidence="1 2">KCTC 52599</strain>
    </source>
</reference>
<dbReference type="AlphaFoldDB" id="A0A399EQZ8"/>
<evidence type="ECO:0000313" key="2">
    <source>
        <dbReference type="Proteomes" id="UP000265800"/>
    </source>
</evidence>
<accession>A0A399EQZ8</accession>
<dbReference type="OrthoDB" id="122670at2"/>
<dbReference type="InterPro" id="IPR025427">
    <property type="entry name" value="DUF4160"/>
</dbReference>
<proteinExistence type="predicted"/>
<gene>
    <name evidence="1" type="ORF">Mlute_01412</name>
</gene>
<dbReference type="Pfam" id="PF13711">
    <property type="entry name" value="DUF4160"/>
    <property type="match status" value="1"/>
</dbReference>
<dbReference type="RefSeq" id="WP_119360045.1">
    <property type="nucleotide sequence ID" value="NZ_QWKZ01000038.1"/>
</dbReference>
<protein>
    <recommendedName>
        <fullName evidence="3">DUF4160 domain-containing protein</fullName>
    </recommendedName>
</protein>
<name>A0A399EQZ8_9DEIN</name>
<keyword evidence="2" id="KW-1185">Reference proteome</keyword>
<organism evidence="1 2">
    <name type="scientific">Meiothermus luteus</name>
    <dbReference type="NCBI Taxonomy" id="2026184"/>
    <lineage>
        <taxon>Bacteria</taxon>
        <taxon>Thermotogati</taxon>
        <taxon>Deinococcota</taxon>
        <taxon>Deinococci</taxon>
        <taxon>Thermales</taxon>
        <taxon>Thermaceae</taxon>
        <taxon>Meiothermus</taxon>
    </lineage>
</organism>
<dbReference type="EMBL" id="QWKZ01000038">
    <property type="protein sequence ID" value="RIH85930.1"/>
    <property type="molecule type" value="Genomic_DNA"/>
</dbReference>
<comment type="caution">
    <text evidence="1">The sequence shown here is derived from an EMBL/GenBank/DDBJ whole genome shotgun (WGS) entry which is preliminary data.</text>
</comment>
<evidence type="ECO:0008006" key="3">
    <source>
        <dbReference type="Google" id="ProtNLM"/>
    </source>
</evidence>